<keyword evidence="2" id="KW-1185">Reference proteome</keyword>
<dbReference type="Proteomes" id="UP001239111">
    <property type="component" value="Chromosome 3"/>
</dbReference>
<sequence length="121" mass="13612">MKSYDDMVEIEDGKGGRIITKLLPEVLRATELQIISKEQCGKYNVGNLEGRTCVMTAGKKFCDEDSGGAVVFDNHMVGVVSECAGNCTDTEPATYSDIGYYREWIDRKFEEWLTRTKNNVQ</sequence>
<organism evidence="1 2">
    <name type="scientific">Eretmocerus hayati</name>
    <dbReference type="NCBI Taxonomy" id="131215"/>
    <lineage>
        <taxon>Eukaryota</taxon>
        <taxon>Metazoa</taxon>
        <taxon>Ecdysozoa</taxon>
        <taxon>Arthropoda</taxon>
        <taxon>Hexapoda</taxon>
        <taxon>Insecta</taxon>
        <taxon>Pterygota</taxon>
        <taxon>Neoptera</taxon>
        <taxon>Endopterygota</taxon>
        <taxon>Hymenoptera</taxon>
        <taxon>Apocrita</taxon>
        <taxon>Proctotrupomorpha</taxon>
        <taxon>Chalcidoidea</taxon>
        <taxon>Aphelinidae</taxon>
        <taxon>Aphelininae</taxon>
        <taxon>Eretmocerus</taxon>
    </lineage>
</organism>
<name>A0ACC2ND21_9HYME</name>
<comment type="caution">
    <text evidence="1">The sequence shown here is derived from an EMBL/GenBank/DDBJ whole genome shotgun (WGS) entry which is preliminary data.</text>
</comment>
<reference evidence="1" key="1">
    <citation type="submission" date="2023-04" db="EMBL/GenBank/DDBJ databases">
        <title>A chromosome-level genome assembly of the parasitoid wasp Eretmocerus hayati.</title>
        <authorList>
            <person name="Zhong Y."/>
            <person name="Liu S."/>
            <person name="Liu Y."/>
        </authorList>
    </citation>
    <scope>NUCLEOTIDE SEQUENCE</scope>
    <source>
        <strain evidence="1">ZJU_SS_LIU_2023</strain>
    </source>
</reference>
<proteinExistence type="predicted"/>
<gene>
    <name evidence="1" type="ORF">QAD02_000291</name>
</gene>
<accession>A0ACC2ND21</accession>
<evidence type="ECO:0000313" key="1">
    <source>
        <dbReference type="EMBL" id="KAJ8669032.1"/>
    </source>
</evidence>
<dbReference type="EMBL" id="CM056743">
    <property type="protein sequence ID" value="KAJ8669032.1"/>
    <property type="molecule type" value="Genomic_DNA"/>
</dbReference>
<evidence type="ECO:0000313" key="2">
    <source>
        <dbReference type="Proteomes" id="UP001239111"/>
    </source>
</evidence>
<protein>
    <submittedName>
        <fullName evidence="1">Uncharacterized protein</fullName>
    </submittedName>
</protein>